<accession>A0ABT0PVY3</accession>
<keyword evidence="3" id="KW-1185">Reference proteome</keyword>
<dbReference type="SUPFAM" id="SSF55729">
    <property type="entry name" value="Acyl-CoA N-acyltransferases (Nat)"/>
    <property type="match status" value="1"/>
</dbReference>
<name>A0ABT0PVY3_9FLAO</name>
<sequence length="418" mass="48513">MSDNPFISDTFINVWTRHFNNGNAPLSFDGLKGVKLVKNVGKPIMINTGKNLTKGLGYTVDTKKLAALGSGVILIQDVMSNSGVYKTGNTSKIGLKKIPQYPGFLINMDNVESLDSFMKSKFKKSSRYKFKKYRKRLESSFNISYEILKGSISKEYHDLVFDDFKTLLERRFHQKKEYNNNLDPEEWRFYKEVAYPMIQEEKAALFIIRNDNELVAANLLFLDNQRIIDAIRVFDIDFAKFRLGTVSIMALIEWALENGYTSIDFSKGHYDYKERWSTQTYTFEYHVLYNPKSMVSRAIASYISSKLHLKTFLRKKGLNVLFHKIRYRIKERNSGTIKDKGSYQLVDELVNHPESEWQEVALNNLKPKVKSLVFDFLYLTMEKSSLTKLYQALGPMPVFKINGEKHVKYIVVSNENLN</sequence>
<dbReference type="Gene3D" id="3.40.630.30">
    <property type="match status" value="1"/>
</dbReference>
<proteinExistence type="predicted"/>
<dbReference type="InterPro" id="IPR016181">
    <property type="entry name" value="Acyl_CoA_acyltransferase"/>
</dbReference>
<protein>
    <submittedName>
        <fullName evidence="2">GNAT family N-acetyltransferase</fullName>
    </submittedName>
</protein>
<feature type="domain" description="BioF2-like acetyltransferase" evidence="1">
    <location>
        <begin position="125"/>
        <end position="274"/>
    </location>
</feature>
<dbReference type="Proteomes" id="UP001203607">
    <property type="component" value="Unassembled WGS sequence"/>
</dbReference>
<evidence type="ECO:0000259" key="1">
    <source>
        <dbReference type="Pfam" id="PF13480"/>
    </source>
</evidence>
<organism evidence="2 3">
    <name type="scientific">Flagellimonas spongiicola</name>
    <dbReference type="NCBI Taxonomy" id="2942208"/>
    <lineage>
        <taxon>Bacteria</taxon>
        <taxon>Pseudomonadati</taxon>
        <taxon>Bacteroidota</taxon>
        <taxon>Flavobacteriia</taxon>
        <taxon>Flavobacteriales</taxon>
        <taxon>Flavobacteriaceae</taxon>
        <taxon>Flagellimonas</taxon>
    </lineage>
</organism>
<dbReference type="Pfam" id="PF13480">
    <property type="entry name" value="Acetyltransf_6"/>
    <property type="match status" value="1"/>
</dbReference>
<dbReference type="InterPro" id="IPR038740">
    <property type="entry name" value="BioF2-like_GNAT_dom"/>
</dbReference>
<dbReference type="EMBL" id="JAMFMA010000004">
    <property type="protein sequence ID" value="MCL6275529.1"/>
    <property type="molecule type" value="Genomic_DNA"/>
</dbReference>
<reference evidence="2 3" key="1">
    <citation type="submission" date="2022-05" db="EMBL/GenBank/DDBJ databases">
        <authorList>
            <person name="Park J.-S."/>
        </authorList>
    </citation>
    <scope>NUCLEOTIDE SEQUENCE [LARGE SCALE GENOMIC DNA]</scope>
    <source>
        <strain evidence="2 3">2012CJ35-5</strain>
    </source>
</reference>
<dbReference type="RefSeq" id="WP_249658711.1">
    <property type="nucleotide sequence ID" value="NZ_JAMFMA010000004.1"/>
</dbReference>
<comment type="caution">
    <text evidence="2">The sequence shown here is derived from an EMBL/GenBank/DDBJ whole genome shotgun (WGS) entry which is preliminary data.</text>
</comment>
<evidence type="ECO:0000313" key="2">
    <source>
        <dbReference type="EMBL" id="MCL6275529.1"/>
    </source>
</evidence>
<gene>
    <name evidence="2" type="ORF">M3P19_16055</name>
</gene>
<evidence type="ECO:0000313" key="3">
    <source>
        <dbReference type="Proteomes" id="UP001203607"/>
    </source>
</evidence>